<sequence>MAKLYTLDDKLLTEVPEVRVGDKVYPVDNRQKTVMRIQRVMAKEDAEAEAQLNEAFRLALGAQAAKELEEKNLPYPAVQELFALVLAAVTGEEAETVRRRFRTAREQG</sequence>
<evidence type="ECO:0000313" key="1">
    <source>
        <dbReference type="EMBL" id="MBE5037640.1"/>
    </source>
</evidence>
<dbReference type="EMBL" id="JADCKC010000002">
    <property type="protein sequence ID" value="MBE5037640.1"/>
    <property type="molecule type" value="Genomic_DNA"/>
</dbReference>
<dbReference type="RefSeq" id="WP_193501127.1">
    <property type="nucleotide sequence ID" value="NZ_JADCKC010000002.1"/>
</dbReference>
<reference evidence="1 2" key="1">
    <citation type="submission" date="2020-10" db="EMBL/GenBank/DDBJ databases">
        <title>ChiBAC.</title>
        <authorList>
            <person name="Zenner C."/>
            <person name="Hitch T.C.A."/>
            <person name="Clavel T."/>
        </authorList>
    </citation>
    <scope>NUCLEOTIDE SEQUENCE [LARGE SCALE GENOMIC DNA]</scope>
    <source>
        <strain evidence="1 2">DSM 109015</strain>
    </source>
</reference>
<comment type="caution">
    <text evidence="1">The sequence shown here is derived from an EMBL/GenBank/DDBJ whole genome shotgun (WGS) entry which is preliminary data.</text>
</comment>
<organism evidence="1 2">
    <name type="scientific">Gemmiger gallinarum</name>
    <dbReference type="NCBI Taxonomy" id="2779354"/>
    <lineage>
        <taxon>Bacteria</taxon>
        <taxon>Bacillati</taxon>
        <taxon>Bacillota</taxon>
        <taxon>Clostridia</taxon>
        <taxon>Eubacteriales</taxon>
        <taxon>Gemmiger</taxon>
    </lineage>
</organism>
<keyword evidence="2" id="KW-1185">Reference proteome</keyword>
<gene>
    <name evidence="1" type="ORF">INF35_07565</name>
</gene>
<evidence type="ECO:0000313" key="2">
    <source>
        <dbReference type="Proteomes" id="UP000768567"/>
    </source>
</evidence>
<name>A0ABR9R3B8_9FIRM</name>
<proteinExistence type="predicted"/>
<protein>
    <submittedName>
        <fullName evidence="1">Uncharacterized protein</fullName>
    </submittedName>
</protein>
<accession>A0ABR9R3B8</accession>
<dbReference type="Proteomes" id="UP000768567">
    <property type="component" value="Unassembled WGS sequence"/>
</dbReference>